<dbReference type="AlphaFoldDB" id="A0A5C3N5N0"/>
<dbReference type="Proteomes" id="UP000305948">
    <property type="component" value="Unassembled WGS sequence"/>
</dbReference>
<organism evidence="1 2">
    <name type="scientific">Heliocybe sulcata</name>
    <dbReference type="NCBI Taxonomy" id="5364"/>
    <lineage>
        <taxon>Eukaryota</taxon>
        <taxon>Fungi</taxon>
        <taxon>Dikarya</taxon>
        <taxon>Basidiomycota</taxon>
        <taxon>Agaricomycotina</taxon>
        <taxon>Agaricomycetes</taxon>
        <taxon>Gloeophyllales</taxon>
        <taxon>Gloeophyllaceae</taxon>
        <taxon>Heliocybe</taxon>
    </lineage>
</organism>
<sequence length="158" mass="18412">MARATHTSLVHPAITSRIFLDPALDTLWRCVDGLFRLLRLLGPAFEKLAGGDRPKYIVRKIIEDAWLRFMWYARRVRQLRYFEDSTIHSAVIASLSRYEVGLWLSYLRVLAWHGVCEPSRDDLLYFVCQSLSHVNIKISRSTEQHEAHEEEDKGLRAT</sequence>
<accession>A0A5C3N5N0</accession>
<protein>
    <submittedName>
        <fullName evidence="1">Uncharacterized protein</fullName>
    </submittedName>
</protein>
<dbReference type="EMBL" id="ML213508">
    <property type="protein sequence ID" value="TFK52740.1"/>
    <property type="molecule type" value="Genomic_DNA"/>
</dbReference>
<proteinExistence type="predicted"/>
<evidence type="ECO:0000313" key="2">
    <source>
        <dbReference type="Proteomes" id="UP000305948"/>
    </source>
</evidence>
<evidence type="ECO:0000313" key="1">
    <source>
        <dbReference type="EMBL" id="TFK52740.1"/>
    </source>
</evidence>
<reference evidence="1 2" key="1">
    <citation type="journal article" date="2019" name="Nat. Ecol. Evol.">
        <title>Megaphylogeny resolves global patterns of mushroom evolution.</title>
        <authorList>
            <person name="Varga T."/>
            <person name="Krizsan K."/>
            <person name="Foldi C."/>
            <person name="Dima B."/>
            <person name="Sanchez-Garcia M."/>
            <person name="Sanchez-Ramirez S."/>
            <person name="Szollosi G.J."/>
            <person name="Szarkandi J.G."/>
            <person name="Papp V."/>
            <person name="Albert L."/>
            <person name="Andreopoulos W."/>
            <person name="Angelini C."/>
            <person name="Antonin V."/>
            <person name="Barry K.W."/>
            <person name="Bougher N.L."/>
            <person name="Buchanan P."/>
            <person name="Buyck B."/>
            <person name="Bense V."/>
            <person name="Catcheside P."/>
            <person name="Chovatia M."/>
            <person name="Cooper J."/>
            <person name="Damon W."/>
            <person name="Desjardin D."/>
            <person name="Finy P."/>
            <person name="Geml J."/>
            <person name="Haridas S."/>
            <person name="Hughes K."/>
            <person name="Justo A."/>
            <person name="Karasinski D."/>
            <person name="Kautmanova I."/>
            <person name="Kiss B."/>
            <person name="Kocsube S."/>
            <person name="Kotiranta H."/>
            <person name="LaButti K.M."/>
            <person name="Lechner B.E."/>
            <person name="Liimatainen K."/>
            <person name="Lipzen A."/>
            <person name="Lukacs Z."/>
            <person name="Mihaltcheva S."/>
            <person name="Morgado L.N."/>
            <person name="Niskanen T."/>
            <person name="Noordeloos M.E."/>
            <person name="Ohm R.A."/>
            <person name="Ortiz-Santana B."/>
            <person name="Ovrebo C."/>
            <person name="Racz N."/>
            <person name="Riley R."/>
            <person name="Savchenko A."/>
            <person name="Shiryaev A."/>
            <person name="Soop K."/>
            <person name="Spirin V."/>
            <person name="Szebenyi C."/>
            <person name="Tomsovsky M."/>
            <person name="Tulloss R.E."/>
            <person name="Uehling J."/>
            <person name="Grigoriev I.V."/>
            <person name="Vagvolgyi C."/>
            <person name="Papp T."/>
            <person name="Martin F.M."/>
            <person name="Miettinen O."/>
            <person name="Hibbett D.S."/>
            <person name="Nagy L.G."/>
        </authorList>
    </citation>
    <scope>NUCLEOTIDE SEQUENCE [LARGE SCALE GENOMIC DNA]</scope>
    <source>
        <strain evidence="1 2">OMC1185</strain>
    </source>
</reference>
<keyword evidence="2" id="KW-1185">Reference proteome</keyword>
<gene>
    <name evidence="1" type="ORF">OE88DRAFT_1294337</name>
</gene>
<dbReference type="OrthoDB" id="3067012at2759"/>
<name>A0A5C3N5N0_9AGAM</name>